<gene>
    <name evidence="2" type="ORF">ATK36_1872</name>
</gene>
<dbReference type="AlphaFoldDB" id="A0A2A9F642"/>
<keyword evidence="3" id="KW-1185">Reference proteome</keyword>
<organism evidence="2 3">
    <name type="scientific">Amycolatopsis sulphurea</name>
    <dbReference type="NCBI Taxonomy" id="76022"/>
    <lineage>
        <taxon>Bacteria</taxon>
        <taxon>Bacillati</taxon>
        <taxon>Actinomycetota</taxon>
        <taxon>Actinomycetes</taxon>
        <taxon>Pseudonocardiales</taxon>
        <taxon>Pseudonocardiaceae</taxon>
        <taxon>Amycolatopsis</taxon>
    </lineage>
</organism>
<name>A0A2A9F642_9PSEU</name>
<dbReference type="SUPFAM" id="SSF51726">
    <property type="entry name" value="UROD/MetE-like"/>
    <property type="match status" value="1"/>
</dbReference>
<dbReference type="InterPro" id="IPR002629">
    <property type="entry name" value="Met_Synth_C/arc"/>
</dbReference>
<dbReference type="Pfam" id="PF01717">
    <property type="entry name" value="Meth_synt_2"/>
    <property type="match status" value="1"/>
</dbReference>
<evidence type="ECO:0000313" key="2">
    <source>
        <dbReference type="EMBL" id="PFG46867.1"/>
    </source>
</evidence>
<dbReference type="GO" id="GO:0003871">
    <property type="term" value="F:5-methyltetrahydropteroyltriglutamate-homocysteine S-methyltransferase activity"/>
    <property type="evidence" value="ECO:0007669"/>
    <property type="project" value="InterPro"/>
</dbReference>
<evidence type="ECO:0000313" key="3">
    <source>
        <dbReference type="Proteomes" id="UP000243542"/>
    </source>
</evidence>
<dbReference type="GO" id="GO:0009086">
    <property type="term" value="P:methionine biosynthetic process"/>
    <property type="evidence" value="ECO:0007669"/>
    <property type="project" value="InterPro"/>
</dbReference>
<protein>
    <submittedName>
        <fullName evidence="2">Cobalamin-independent methionine synthase catalytic subunit</fullName>
    </submittedName>
</protein>
<dbReference type="Gene3D" id="3.20.20.210">
    <property type="match status" value="1"/>
</dbReference>
<proteinExistence type="predicted"/>
<dbReference type="GO" id="GO:0008270">
    <property type="term" value="F:zinc ion binding"/>
    <property type="evidence" value="ECO:0007669"/>
    <property type="project" value="InterPro"/>
</dbReference>
<evidence type="ECO:0000259" key="1">
    <source>
        <dbReference type="Pfam" id="PF01717"/>
    </source>
</evidence>
<dbReference type="EMBL" id="PDJK01000002">
    <property type="protein sequence ID" value="PFG46867.1"/>
    <property type="molecule type" value="Genomic_DNA"/>
</dbReference>
<dbReference type="InterPro" id="IPR038071">
    <property type="entry name" value="UROD/MetE-like_sf"/>
</dbReference>
<accession>A0A2A9F642</accession>
<reference evidence="2 3" key="1">
    <citation type="submission" date="2017-10" db="EMBL/GenBank/DDBJ databases">
        <title>Sequencing the genomes of 1000 actinobacteria strains.</title>
        <authorList>
            <person name="Klenk H.-P."/>
        </authorList>
    </citation>
    <scope>NUCLEOTIDE SEQUENCE [LARGE SCALE GENOMIC DNA]</scope>
    <source>
        <strain evidence="2 3">DSM 46092</strain>
    </source>
</reference>
<feature type="domain" description="Cobalamin-independent methionine synthase MetE C-terminal/archaeal" evidence="1">
    <location>
        <begin position="40"/>
        <end position="362"/>
    </location>
</feature>
<dbReference type="Proteomes" id="UP000243542">
    <property type="component" value="Unassembled WGS sequence"/>
</dbReference>
<sequence length="373" mass="38938">MSGYRRDCGQAPSRGVVRRAIARSETIRLVTERAWPAGAATAIGSMPGVDPVEAAAVVFGELPDFPHVPELPARGVGADLIGRTAALLVDLAVEVVPSGYRVAGRPGHDHRRGIDLQQWDLDAVQQARETVGSPPVIKTQIAGPWTLGAGIELTRGHRLLTDRGALRDFTESLLDGLAQYVGELAARTGAPIVVQLDEPSLPAALAGGLPTPSGYGNVSAVPEPEARELLTVMIDRIGGITGQPVVVHCCAPHPPIALLRSVGAGAIAFDVSQLGGASTGLLDEVGETWDSGTSLFLGLVPSTDPVTQPGLKELAAPALNLVDRLGFTRAILAERAVPTPVCGLAGATNEWLRRALALSRDLGKAFLEPPESW</sequence>
<comment type="caution">
    <text evidence="2">The sequence shown here is derived from an EMBL/GenBank/DDBJ whole genome shotgun (WGS) entry which is preliminary data.</text>
</comment>
<dbReference type="CDD" id="cd03310">
    <property type="entry name" value="CIMS_like"/>
    <property type="match status" value="1"/>
</dbReference>